<name>A0A897MX68_9EURY</name>
<dbReference type="EMBL" id="CP064786">
    <property type="protein sequence ID" value="QSG02756.1"/>
    <property type="molecule type" value="Genomic_DNA"/>
</dbReference>
<sequence>MGSDDELADCSPITADPVAHPVAGRRSHRHQPVARCSRSRRSESSEISFQVLHRNSILLVRDITDARLGDGESGSKTA</sequence>
<keyword evidence="3" id="KW-1185">Reference proteome</keyword>
<protein>
    <submittedName>
        <fullName evidence="2">Uncharacterized protein</fullName>
    </submittedName>
</protein>
<organism evidence="2 3">
    <name type="scientific">Natranaeroarchaeum sulfidigenes</name>
    <dbReference type="NCBI Taxonomy" id="2784880"/>
    <lineage>
        <taxon>Archaea</taxon>
        <taxon>Methanobacteriati</taxon>
        <taxon>Methanobacteriota</taxon>
        <taxon>Stenosarchaea group</taxon>
        <taxon>Halobacteria</taxon>
        <taxon>Halobacteriales</taxon>
        <taxon>Natronoarchaeaceae</taxon>
        <taxon>Natranaeroarchaeum</taxon>
    </lineage>
</organism>
<feature type="compositionally biased region" description="Basic residues" evidence="1">
    <location>
        <begin position="23"/>
        <end position="32"/>
    </location>
</feature>
<gene>
    <name evidence="2" type="ORF">AArcS_1544</name>
</gene>
<accession>A0A897MX68</accession>
<dbReference type="KEGG" id="hara:AArcS_1544"/>
<dbReference type="Proteomes" id="UP000663586">
    <property type="component" value="Chromosome"/>
</dbReference>
<evidence type="ECO:0000313" key="3">
    <source>
        <dbReference type="Proteomes" id="UP000663586"/>
    </source>
</evidence>
<feature type="region of interest" description="Disordered" evidence="1">
    <location>
        <begin position="1"/>
        <end position="47"/>
    </location>
</feature>
<proteinExistence type="predicted"/>
<evidence type="ECO:0000256" key="1">
    <source>
        <dbReference type="SAM" id="MobiDB-lite"/>
    </source>
</evidence>
<dbReference type="AlphaFoldDB" id="A0A897MX68"/>
<reference evidence="2" key="1">
    <citation type="submission" date="2020-11" db="EMBL/GenBank/DDBJ databases">
        <title>Carbohydrate-dependent, anaerobic sulfur respiration: A novel catabolism in halophilic archaea.</title>
        <authorList>
            <person name="Sorokin D.Y."/>
            <person name="Messina E."/>
            <person name="Smedile F."/>
            <person name="La Cono V."/>
            <person name="Hallsworth J.E."/>
            <person name="Yakimov M.M."/>
        </authorList>
    </citation>
    <scope>NUCLEOTIDE SEQUENCE</scope>
    <source>
        <strain evidence="2">AArc-S</strain>
    </source>
</reference>
<evidence type="ECO:0000313" key="2">
    <source>
        <dbReference type="EMBL" id="QSG02756.1"/>
    </source>
</evidence>